<dbReference type="InterPro" id="IPR013320">
    <property type="entry name" value="ConA-like_dom_sf"/>
</dbReference>
<evidence type="ECO:0000313" key="6">
    <source>
        <dbReference type="EMBL" id="KAJ3446570.1"/>
    </source>
</evidence>
<dbReference type="InterPro" id="IPR047153">
    <property type="entry name" value="TRIM45/56/19-like"/>
</dbReference>
<protein>
    <recommendedName>
        <fullName evidence="5">B box-type domain-containing protein</fullName>
    </recommendedName>
</protein>
<dbReference type="EMBL" id="JANTQA010000020">
    <property type="protein sequence ID" value="KAJ3446570.1"/>
    <property type="molecule type" value="Genomic_DNA"/>
</dbReference>
<evidence type="ECO:0000259" key="5">
    <source>
        <dbReference type="PROSITE" id="PS50119"/>
    </source>
</evidence>
<evidence type="ECO:0000256" key="4">
    <source>
        <dbReference type="SAM" id="Coils"/>
    </source>
</evidence>
<dbReference type="Gene3D" id="4.10.830.40">
    <property type="match status" value="1"/>
</dbReference>
<dbReference type="GO" id="GO:0008270">
    <property type="term" value="F:zinc ion binding"/>
    <property type="evidence" value="ECO:0007669"/>
    <property type="project" value="UniProtKB-KW"/>
</dbReference>
<dbReference type="Gene3D" id="3.30.160.60">
    <property type="entry name" value="Classic Zinc Finger"/>
    <property type="match status" value="1"/>
</dbReference>
<feature type="domain" description="B box-type" evidence="5">
    <location>
        <begin position="18"/>
        <end position="68"/>
    </location>
</feature>
<dbReference type="InterPro" id="IPR043136">
    <property type="entry name" value="B30.2/SPRY_sf"/>
</dbReference>
<dbReference type="PANTHER" id="PTHR25462:SF296">
    <property type="entry name" value="MEIOTIC P26, ISOFORM F"/>
    <property type="match status" value="1"/>
</dbReference>
<comment type="caution">
    <text evidence="6">The sequence shown here is derived from an EMBL/GenBank/DDBJ whole genome shotgun (WGS) entry which is preliminary data.</text>
</comment>
<dbReference type="Proteomes" id="UP001146793">
    <property type="component" value="Unassembled WGS sequence"/>
</dbReference>
<dbReference type="CDD" id="cd19821">
    <property type="entry name" value="Bbox1_BBX-like"/>
    <property type="match status" value="1"/>
</dbReference>
<dbReference type="InterPro" id="IPR000315">
    <property type="entry name" value="Znf_B-box"/>
</dbReference>
<reference evidence="6" key="1">
    <citation type="submission" date="2022-08" db="EMBL/GenBank/DDBJ databases">
        <title>Novel sulphate-reducing endosymbionts in the free-living metamonad Anaeramoeba.</title>
        <authorList>
            <person name="Jerlstrom-Hultqvist J."/>
            <person name="Cepicka I."/>
            <person name="Gallot-Lavallee L."/>
            <person name="Salas-Leiva D."/>
            <person name="Curtis B.A."/>
            <person name="Zahonova K."/>
            <person name="Pipaliya S."/>
            <person name="Dacks J."/>
            <person name="Roger A.J."/>
        </authorList>
    </citation>
    <scope>NUCLEOTIDE SEQUENCE</scope>
    <source>
        <strain evidence="6">Busselton2</strain>
    </source>
</reference>
<dbReference type="PROSITE" id="PS50119">
    <property type="entry name" value="ZF_BBOX"/>
    <property type="match status" value="2"/>
</dbReference>
<evidence type="ECO:0000313" key="7">
    <source>
        <dbReference type="Proteomes" id="UP001146793"/>
    </source>
</evidence>
<evidence type="ECO:0000256" key="2">
    <source>
        <dbReference type="ARBA" id="ARBA00022833"/>
    </source>
</evidence>
<dbReference type="CDD" id="cd19769">
    <property type="entry name" value="Bbox2_TRIM16-like"/>
    <property type="match status" value="1"/>
</dbReference>
<dbReference type="Gene3D" id="2.60.120.920">
    <property type="match status" value="1"/>
</dbReference>
<organism evidence="6 7">
    <name type="scientific">Anaeramoeba flamelloides</name>
    <dbReference type="NCBI Taxonomy" id="1746091"/>
    <lineage>
        <taxon>Eukaryota</taxon>
        <taxon>Metamonada</taxon>
        <taxon>Anaeramoebidae</taxon>
        <taxon>Anaeramoeba</taxon>
    </lineage>
</organism>
<dbReference type="AlphaFoldDB" id="A0AAV7ZZ05"/>
<accession>A0AAV7ZZ05</accession>
<dbReference type="SUPFAM" id="SSF57845">
    <property type="entry name" value="B-box zinc-binding domain"/>
    <property type="match status" value="1"/>
</dbReference>
<dbReference type="SUPFAM" id="SSF49899">
    <property type="entry name" value="Concanavalin A-like lectins/glucanases"/>
    <property type="match status" value="1"/>
</dbReference>
<proteinExistence type="predicted"/>
<dbReference type="InterPro" id="IPR049808">
    <property type="entry name" value="CONSTANS-like_Bbox1"/>
</dbReference>
<name>A0AAV7ZZ05_9EUKA</name>
<keyword evidence="4" id="KW-0175">Coiled coil</keyword>
<feature type="domain" description="B box-type" evidence="5">
    <location>
        <begin position="74"/>
        <end position="114"/>
    </location>
</feature>
<dbReference type="SMART" id="SM00336">
    <property type="entry name" value="BBOX"/>
    <property type="match status" value="2"/>
</dbReference>
<feature type="coiled-coil region" evidence="4">
    <location>
        <begin position="161"/>
        <end position="214"/>
    </location>
</feature>
<dbReference type="PANTHER" id="PTHR25462">
    <property type="entry name" value="BONUS, ISOFORM C-RELATED"/>
    <property type="match status" value="1"/>
</dbReference>
<keyword evidence="3" id="KW-0863">Zinc-finger</keyword>
<evidence type="ECO:0000256" key="3">
    <source>
        <dbReference type="PROSITE-ProRule" id="PRU00024"/>
    </source>
</evidence>
<keyword evidence="2" id="KW-0862">Zinc</keyword>
<evidence type="ECO:0000256" key="1">
    <source>
        <dbReference type="ARBA" id="ARBA00022723"/>
    </source>
</evidence>
<keyword evidence="1" id="KW-0479">Metal-binding</keyword>
<sequence>MTESINHPIGLITSTQTDNAKLCDVCKEDGKTVNATLYCKSCKYFYCDNCDKIHTLNLLFKKHKRVPITKETSPTTLLCEIHKETLDLFCRECEELICYKCQFSTHQNHQIETMDESLEYYKKIEMIKTKKIIKIIQNQTLFLDRIKNTRKQIKKNREHQLNHVDKKIQLLHEKIDQKKDELKLWTQKNGQNKIEKLNEQLTIETDNLKQLYKINEDLIFINDEEKSRDPNELIVKLVSIKKGKEMISNLKNELAVIVSEPRTLDTTLIIDQLRELTFQDQIKIHNINITINKFSRIEECFEIKIKITNNKTLNKKLINRKIKIKAVIKKNDSDQNKNEVSNKNKNKNKVGDILIKNFQYFKKENLWIGEWLPQYTGNYNINIYFNEQKVSSELVVKIMKESEYWDPVKCGKSIQITNNGKTATQCGGFTGGLDFVVKGKKVYRKGVHYIPIKIKKVSTYGGCLLIGVITAGCQGSLMNNGFAYCVKCGQKYLRGSVSSFCSKCVIGDVINLKLDMDKRELTLTKNNEERIFILAKSIPDSVELMAEFHFGGYSIELI</sequence>
<gene>
    <name evidence="6" type="ORF">M0812_08382</name>
</gene>
<dbReference type="Pfam" id="PF00643">
    <property type="entry name" value="zf-B_box"/>
    <property type="match status" value="1"/>
</dbReference>